<dbReference type="InterPro" id="IPR012338">
    <property type="entry name" value="Beta-lactam/transpept-like"/>
</dbReference>
<reference evidence="5" key="1">
    <citation type="submission" date="2019-08" db="EMBL/GenBank/DDBJ databases">
        <authorList>
            <person name="Kucharzyk K."/>
            <person name="Murdoch R.W."/>
            <person name="Higgins S."/>
            <person name="Loffler F."/>
        </authorList>
    </citation>
    <scope>NUCLEOTIDE SEQUENCE</scope>
</reference>
<dbReference type="Gene3D" id="3.30.450.330">
    <property type="match status" value="1"/>
</dbReference>
<dbReference type="Gene3D" id="3.40.710.10">
    <property type="entry name" value="DD-peptidase/beta-lactamase superfamily"/>
    <property type="match status" value="1"/>
</dbReference>
<comment type="caution">
    <text evidence="5">The sequence shown here is derived from an EMBL/GenBank/DDBJ whole genome shotgun (WGS) entry which is preliminary data.</text>
</comment>
<dbReference type="InterPro" id="IPR050515">
    <property type="entry name" value="Beta-lactam/transpept"/>
</dbReference>
<sequence>MFDAITAAAAIDAGVTTLDSQFKCEGVKVFRLERVTCWNTKGHGTETLSEALGNSCNLAMADIALATGINKFYDYIYSFGFGTETKVGIPSEDTGEVLHRKYIRESDLSRIAFGENITTTAMQMVNAFCAIINGGTLMQPYVVDSITSTDGTVIVKNDPTILRRVISASSSATMRSLLQSVATKGNGNNAQVLNHTVGGITGVSRKFEEDGTTPSRMRVIASYIGFLPVENPQLVCYVAIDEPQVPYMEASSSAGYWVGKILNDLVQYYGILPDGPATKTDTVPDVTGMKARDAVYTLNQAGFKAYAVPSEDAANVVAQYPAGKTEAPSGSIVILYTTMTTFNDDQLYKPQVVVPSLLQRRRQDAFDALARLGLVLSFDKTACTGQIDSQSVPAGDKVDPGSVIYVTFQTPAPSITPSPVPGASTTPASPTPLPEG</sequence>
<feature type="domain" description="PASTA" evidence="4">
    <location>
        <begin position="349"/>
        <end position="410"/>
    </location>
</feature>
<feature type="region of interest" description="Disordered" evidence="3">
    <location>
        <begin position="411"/>
        <end position="436"/>
    </location>
</feature>
<dbReference type="EMBL" id="VSSQ01029697">
    <property type="protein sequence ID" value="MPM79924.1"/>
    <property type="molecule type" value="Genomic_DNA"/>
</dbReference>
<dbReference type="CDD" id="cd06577">
    <property type="entry name" value="PASTA_pknB"/>
    <property type="match status" value="2"/>
</dbReference>
<dbReference type="SUPFAM" id="SSF56601">
    <property type="entry name" value="beta-lactamase/transpeptidase-like"/>
    <property type="match status" value="1"/>
</dbReference>
<dbReference type="Pfam" id="PF00905">
    <property type="entry name" value="Transpeptidase"/>
    <property type="match status" value="1"/>
</dbReference>
<gene>
    <name evidence="5" type="ORF">SDC9_126967</name>
</gene>
<dbReference type="GO" id="GO:0008658">
    <property type="term" value="F:penicillin binding"/>
    <property type="evidence" value="ECO:0007669"/>
    <property type="project" value="InterPro"/>
</dbReference>
<dbReference type="AlphaFoldDB" id="A0A645CSQ0"/>
<name>A0A645CSQ0_9ZZZZ</name>
<dbReference type="SUPFAM" id="SSF54184">
    <property type="entry name" value="Penicillin-binding protein 2x (pbp-2x), c-terminal domain"/>
    <property type="match status" value="1"/>
</dbReference>
<dbReference type="InterPro" id="IPR005543">
    <property type="entry name" value="PASTA_dom"/>
</dbReference>
<accession>A0A645CSQ0</accession>
<dbReference type="PANTHER" id="PTHR30627:SF1">
    <property type="entry name" value="PEPTIDOGLYCAN D,D-TRANSPEPTIDASE FTSI"/>
    <property type="match status" value="1"/>
</dbReference>
<dbReference type="InterPro" id="IPR001460">
    <property type="entry name" value="PCN-bd_Tpept"/>
</dbReference>
<comment type="subcellular location">
    <subcellularLocation>
        <location evidence="1">Membrane</location>
    </subcellularLocation>
</comment>
<dbReference type="GO" id="GO:0071555">
    <property type="term" value="P:cell wall organization"/>
    <property type="evidence" value="ECO:0007669"/>
    <property type="project" value="TreeGrafter"/>
</dbReference>
<proteinExistence type="predicted"/>
<evidence type="ECO:0000313" key="5">
    <source>
        <dbReference type="EMBL" id="MPM79924.1"/>
    </source>
</evidence>
<organism evidence="5">
    <name type="scientific">bioreactor metagenome</name>
    <dbReference type="NCBI Taxonomy" id="1076179"/>
    <lineage>
        <taxon>unclassified sequences</taxon>
        <taxon>metagenomes</taxon>
        <taxon>ecological metagenomes</taxon>
    </lineage>
</organism>
<dbReference type="PANTHER" id="PTHR30627">
    <property type="entry name" value="PEPTIDOGLYCAN D,D-TRANSPEPTIDASE"/>
    <property type="match status" value="1"/>
</dbReference>
<dbReference type="SMART" id="SM00740">
    <property type="entry name" value="PASTA"/>
    <property type="match status" value="2"/>
</dbReference>
<evidence type="ECO:0000259" key="4">
    <source>
        <dbReference type="PROSITE" id="PS51178"/>
    </source>
</evidence>
<dbReference type="GO" id="GO:0005886">
    <property type="term" value="C:plasma membrane"/>
    <property type="evidence" value="ECO:0007669"/>
    <property type="project" value="TreeGrafter"/>
</dbReference>
<keyword evidence="2" id="KW-0472">Membrane</keyword>
<dbReference type="Pfam" id="PF03793">
    <property type="entry name" value="PASTA"/>
    <property type="match status" value="2"/>
</dbReference>
<dbReference type="Gene3D" id="3.30.10.20">
    <property type="match status" value="2"/>
</dbReference>
<feature type="domain" description="PASTA" evidence="4">
    <location>
        <begin position="277"/>
        <end position="339"/>
    </location>
</feature>
<evidence type="ECO:0000256" key="3">
    <source>
        <dbReference type="SAM" id="MobiDB-lite"/>
    </source>
</evidence>
<dbReference type="PROSITE" id="PS51178">
    <property type="entry name" value="PASTA"/>
    <property type="match status" value="2"/>
</dbReference>
<evidence type="ECO:0000256" key="1">
    <source>
        <dbReference type="ARBA" id="ARBA00004370"/>
    </source>
</evidence>
<evidence type="ECO:0000256" key="2">
    <source>
        <dbReference type="ARBA" id="ARBA00023136"/>
    </source>
</evidence>
<protein>
    <recommendedName>
        <fullName evidence="4">PASTA domain-containing protein</fullName>
    </recommendedName>
</protein>